<protein>
    <submittedName>
        <fullName evidence="14">Adhesion G protein-coupled receptor F5</fullName>
    </submittedName>
</protein>
<dbReference type="Gene3D" id="1.20.1070.10">
    <property type="entry name" value="Rhodopsin 7-helix transmembrane proteins"/>
    <property type="match status" value="1"/>
</dbReference>
<feature type="domain" description="Ig-like" evidence="13">
    <location>
        <begin position="330"/>
        <end position="423"/>
    </location>
</feature>
<evidence type="ECO:0000256" key="2">
    <source>
        <dbReference type="ARBA" id="ARBA00007343"/>
    </source>
</evidence>
<dbReference type="InterPro" id="IPR046338">
    <property type="entry name" value="GAIN_dom_sf"/>
</dbReference>
<dbReference type="PANTHER" id="PTHR45813">
    <property type="entry name" value="IG-LIKE DOMAIN-CONTAINING PROTEIN"/>
    <property type="match status" value="1"/>
</dbReference>
<dbReference type="InParanoid" id="A0A669DEQ3"/>
<evidence type="ECO:0000259" key="13">
    <source>
        <dbReference type="PROSITE" id="PS50835"/>
    </source>
</evidence>
<evidence type="ECO:0000313" key="15">
    <source>
        <dbReference type="Proteomes" id="UP000005207"/>
    </source>
</evidence>
<dbReference type="GeneID" id="102077011"/>
<evidence type="ECO:0000256" key="6">
    <source>
        <dbReference type="ARBA" id="ARBA00023157"/>
    </source>
</evidence>
<reference evidence="15" key="1">
    <citation type="submission" date="2012-01" db="EMBL/GenBank/DDBJ databases">
        <title>The Genome Sequence of Oreochromis niloticus (Nile Tilapia).</title>
        <authorList>
            <consortium name="Broad Institute Genome Assembly Team"/>
            <consortium name="Broad Institute Sequencing Platform"/>
            <person name="Di Palma F."/>
            <person name="Johnson J."/>
            <person name="Lander E.S."/>
            <person name="Lindblad-Toh K."/>
        </authorList>
    </citation>
    <scope>NUCLEOTIDE SEQUENCE [LARGE SCALE GENOMIC DNA]</scope>
</reference>
<dbReference type="SMART" id="SM00303">
    <property type="entry name" value="GPS"/>
    <property type="match status" value="1"/>
</dbReference>
<dbReference type="AlphaFoldDB" id="A0A669DEQ3"/>
<evidence type="ECO:0000259" key="12">
    <source>
        <dbReference type="PROSITE" id="PS50261"/>
    </source>
</evidence>
<comment type="subcellular location">
    <subcellularLocation>
        <location evidence="1">Membrane</location>
        <topology evidence="1">Multi-pass membrane protein</topology>
    </subcellularLocation>
</comment>
<evidence type="ECO:0000259" key="11">
    <source>
        <dbReference type="PROSITE" id="PS50221"/>
    </source>
</evidence>
<dbReference type="PRINTS" id="PR00249">
    <property type="entry name" value="GPCRSECRETIN"/>
</dbReference>
<keyword evidence="6" id="KW-1015">Disulfide bond</keyword>
<dbReference type="InterPro" id="IPR000832">
    <property type="entry name" value="GPCR_2_secretin-like"/>
</dbReference>
<evidence type="ECO:0000256" key="8">
    <source>
        <dbReference type="SAM" id="MobiDB-lite"/>
    </source>
</evidence>
<keyword evidence="4 9" id="KW-1133">Transmembrane helix</keyword>
<evidence type="ECO:0000256" key="9">
    <source>
        <dbReference type="SAM" id="Phobius"/>
    </source>
</evidence>
<dbReference type="InterPro" id="IPR000203">
    <property type="entry name" value="GPS"/>
</dbReference>
<dbReference type="GO" id="GO:0004930">
    <property type="term" value="F:G protein-coupled receptor activity"/>
    <property type="evidence" value="ECO:0007669"/>
    <property type="project" value="InterPro"/>
</dbReference>
<evidence type="ECO:0000256" key="7">
    <source>
        <dbReference type="ARBA" id="ARBA00023180"/>
    </source>
</evidence>
<dbReference type="Ensembl" id="ENSONIT00000039987.1">
    <property type="protein sequence ID" value="ENSONIP00000059162.1"/>
    <property type="gene ID" value="ENSONIG00000000624.2"/>
</dbReference>
<dbReference type="Gene3D" id="2.60.220.50">
    <property type="match status" value="1"/>
</dbReference>
<dbReference type="GO" id="GO:0016020">
    <property type="term" value="C:membrane"/>
    <property type="evidence" value="ECO:0007669"/>
    <property type="project" value="UniProtKB-SubCell"/>
</dbReference>
<evidence type="ECO:0000256" key="4">
    <source>
        <dbReference type="ARBA" id="ARBA00022989"/>
    </source>
</evidence>
<evidence type="ECO:0000256" key="3">
    <source>
        <dbReference type="ARBA" id="ARBA00022692"/>
    </source>
</evidence>
<evidence type="ECO:0000256" key="10">
    <source>
        <dbReference type="SAM" id="SignalP"/>
    </source>
</evidence>
<feature type="chain" id="PRO_5025688396" evidence="10">
    <location>
        <begin position="28"/>
        <end position="1036"/>
    </location>
</feature>
<sequence>MGPSTILYTRMWTFLFLYILGINVCQADNSTQMLYAKLIIDKNAIENITRILKSFTDNNTVVEAPVMTTACTNGPGGKVCQCKPGHRWNDTFCQSNPKCCGDANCTLNSADAKCVLNTTVTITGSLKIAKANDYENCLKGIQTKEYISCRNNLTTQMKTVYSTLRGFDFLNITGFRLGSLYVDFIMSVASTVNSQTLINNSEAITRSLSASLDMETAGVVRLIMPNNMPIPYAATDQNITCIAEEDLGTTPQWSITNTNGEYDITNGTVSTVIILSPTESKIQLKEVTELWKGTYLCLYQQTKNCGNANLTCTINIEHKGSAVLDVALMPNIAVFTVPSFPRCKTEGDVLQVAAQCDINNSTEPYKVTWNGDGLKDYSTTSGDKTQIYTAQKIISCGVNNTNQATALCIFTNRLGQNKSASVPFNIIAAGEKFCPAEGDWGDTKLGFTSVLKCTNSAGLRTRKCNPSEKWEDEVSGCVNSDLYTVLQNAVISDIGLGSLDKNAETIFSNLNNVTQNSGRINTFANVNASVEVLTTMSNKLRTVDDATTTTNFLASSSNLLDESLENSWKTPNPQSNQTLAEKYLWTVEKLIAISNISNSSNPSNINIGTCSGKTCTNTVFDASVTVKSSGNGTVKTAGFKYLQDYLPNTTNASNINSIVVSTTTTEGGKENLQITIKFPLLTPRPRDVSLQCVSWNYNQSNWTAEGCVWGGASKPDECICNHLTSFAILMSRYPIEIPYMTEITYAGLSVSVVSLVISLLIELTVWSKVVKTNTLHLRHTAHVNISLCLLVADCCFLASSKPESISEIWCRISALLKHFCYLAMFFWMLSLSTTLLHQAVFLFHKVGKKTYLRFSLILGYVCPFLIVFITFLTNNAGAQGVYFSTKTCWLVYSGILKGTIYTFILPVGIIVFINLFAMVVVIMKLLDHKITEKSHEKEIQAAKTVLRSVILLTPIFGLPWIFGFATFSLDLTAGAVTLAVNYAFVLLNAFQGLLILLTTCLGDRMTREALRNSFRKKAPPTISESSTKLETTTKKS</sequence>
<dbReference type="Pfam" id="PF00002">
    <property type="entry name" value="7tm_2"/>
    <property type="match status" value="1"/>
</dbReference>
<accession>A0A669DEQ3</accession>
<gene>
    <name evidence="14" type="primary">LOC102077011</name>
</gene>
<feature type="transmembrane region" description="Helical" evidence="9">
    <location>
        <begin position="944"/>
        <end position="967"/>
    </location>
</feature>
<name>A0A669DEQ3_ORENI</name>
<keyword evidence="7" id="KW-0325">Glycoprotein</keyword>
<comment type="similarity">
    <text evidence="2">Belongs to the G-protein coupled receptor 2 family. Adhesion G-protein coupled receptor (ADGR) subfamily.</text>
</comment>
<evidence type="ECO:0000256" key="1">
    <source>
        <dbReference type="ARBA" id="ARBA00004141"/>
    </source>
</evidence>
<evidence type="ECO:0000256" key="5">
    <source>
        <dbReference type="ARBA" id="ARBA00023136"/>
    </source>
</evidence>
<feature type="region of interest" description="Disordered" evidence="8">
    <location>
        <begin position="1015"/>
        <end position="1036"/>
    </location>
</feature>
<dbReference type="PANTHER" id="PTHR45813:SF2">
    <property type="entry name" value="ADHESION G-PROTEIN COUPLED RECEPTOR F3"/>
    <property type="match status" value="1"/>
</dbReference>
<keyword evidence="10" id="KW-0732">Signal</keyword>
<feature type="domain" description="G-protein coupled receptors family 2 profile 2" evidence="12">
    <location>
        <begin position="740"/>
        <end position="1003"/>
    </location>
</feature>
<dbReference type="InterPro" id="IPR017981">
    <property type="entry name" value="GPCR_2-like_7TM"/>
</dbReference>
<dbReference type="OMA" id="REGIWGD"/>
<dbReference type="PROSITE" id="PS50261">
    <property type="entry name" value="G_PROTEIN_RECEP_F2_4"/>
    <property type="match status" value="1"/>
</dbReference>
<dbReference type="InterPro" id="IPR007110">
    <property type="entry name" value="Ig-like_dom"/>
</dbReference>
<reference evidence="14" key="3">
    <citation type="submission" date="2025-09" db="UniProtKB">
        <authorList>
            <consortium name="Ensembl"/>
        </authorList>
    </citation>
    <scope>IDENTIFICATION</scope>
</reference>
<dbReference type="FunFam" id="1.20.1070.10:FF:000058">
    <property type="entry name" value="Adhesion G protein-coupled receptor F5"/>
    <property type="match status" value="1"/>
</dbReference>
<organism evidence="14 15">
    <name type="scientific">Oreochromis niloticus</name>
    <name type="common">Nile tilapia</name>
    <name type="synonym">Tilapia nilotica</name>
    <dbReference type="NCBI Taxonomy" id="8128"/>
    <lineage>
        <taxon>Eukaryota</taxon>
        <taxon>Metazoa</taxon>
        <taxon>Chordata</taxon>
        <taxon>Craniata</taxon>
        <taxon>Vertebrata</taxon>
        <taxon>Euteleostomi</taxon>
        <taxon>Actinopterygii</taxon>
        <taxon>Neopterygii</taxon>
        <taxon>Teleostei</taxon>
        <taxon>Neoteleostei</taxon>
        <taxon>Acanthomorphata</taxon>
        <taxon>Ovalentaria</taxon>
        <taxon>Cichlomorphae</taxon>
        <taxon>Cichliformes</taxon>
        <taxon>Cichlidae</taxon>
        <taxon>African cichlids</taxon>
        <taxon>Pseudocrenilabrinae</taxon>
        <taxon>Oreochromini</taxon>
        <taxon>Oreochromis</taxon>
    </lineage>
</organism>
<dbReference type="OrthoDB" id="10040049at2759"/>
<evidence type="ECO:0000313" key="14">
    <source>
        <dbReference type="Ensembl" id="ENSONIP00000059162.1"/>
    </source>
</evidence>
<dbReference type="GeneTree" id="ENSGT00940000154603"/>
<feature type="domain" description="GAIN-B" evidence="11">
    <location>
        <begin position="595"/>
        <end position="736"/>
    </location>
</feature>
<dbReference type="Proteomes" id="UP000005207">
    <property type="component" value="Linkage group LG19"/>
</dbReference>
<dbReference type="GO" id="GO:0007189">
    <property type="term" value="P:adenylate cyclase-activating G protein-coupled receptor signaling pathway"/>
    <property type="evidence" value="ECO:0007669"/>
    <property type="project" value="TreeGrafter"/>
</dbReference>
<dbReference type="Pfam" id="PF01825">
    <property type="entry name" value="GPS"/>
    <property type="match status" value="1"/>
</dbReference>
<feature type="transmembrane region" description="Helical" evidence="9">
    <location>
        <begin position="850"/>
        <end position="872"/>
    </location>
</feature>
<feature type="transmembrane region" description="Helical" evidence="9">
    <location>
        <begin position="819"/>
        <end position="843"/>
    </location>
</feature>
<dbReference type="InterPro" id="IPR051587">
    <property type="entry name" value="Adhesion_GPCR"/>
</dbReference>
<keyword evidence="5 9" id="KW-0472">Membrane</keyword>
<dbReference type="InterPro" id="IPR057244">
    <property type="entry name" value="GAIN_B"/>
</dbReference>
<feature type="transmembrane region" description="Helical" evidence="9">
    <location>
        <begin position="979"/>
        <end position="1001"/>
    </location>
</feature>
<dbReference type="PROSITE" id="PS50835">
    <property type="entry name" value="IG_LIKE"/>
    <property type="match status" value="1"/>
</dbReference>
<dbReference type="KEGG" id="onl:102077011"/>
<proteinExistence type="inferred from homology"/>
<dbReference type="PROSITE" id="PS50221">
    <property type="entry name" value="GAIN_B"/>
    <property type="match status" value="1"/>
</dbReference>
<dbReference type="SUPFAM" id="SSF81321">
    <property type="entry name" value="Family A G protein-coupled receptor-like"/>
    <property type="match status" value="1"/>
</dbReference>
<feature type="transmembrane region" description="Helical" evidence="9">
    <location>
        <begin position="900"/>
        <end position="923"/>
    </location>
</feature>
<dbReference type="RefSeq" id="XP_019204730.1">
    <property type="nucleotide sequence ID" value="XM_019349185.2"/>
</dbReference>
<dbReference type="GO" id="GO:0007166">
    <property type="term" value="P:cell surface receptor signaling pathway"/>
    <property type="evidence" value="ECO:0007669"/>
    <property type="project" value="InterPro"/>
</dbReference>
<reference evidence="14" key="2">
    <citation type="submission" date="2025-08" db="UniProtKB">
        <authorList>
            <consortium name="Ensembl"/>
        </authorList>
    </citation>
    <scope>IDENTIFICATION</scope>
</reference>
<keyword evidence="3 9" id="KW-0812">Transmembrane</keyword>
<keyword evidence="15" id="KW-1185">Reference proteome</keyword>
<feature type="signal peptide" evidence="10">
    <location>
        <begin position="1"/>
        <end position="27"/>
    </location>
</feature>